<evidence type="ECO:0000313" key="3">
    <source>
        <dbReference type="Proteomes" id="UP000319257"/>
    </source>
</evidence>
<evidence type="ECO:0000256" key="1">
    <source>
        <dbReference type="SAM" id="Phobius"/>
    </source>
</evidence>
<organism evidence="2 3">
    <name type="scientific">Thyridium curvatum</name>
    <dbReference type="NCBI Taxonomy" id="1093900"/>
    <lineage>
        <taxon>Eukaryota</taxon>
        <taxon>Fungi</taxon>
        <taxon>Dikarya</taxon>
        <taxon>Ascomycota</taxon>
        <taxon>Pezizomycotina</taxon>
        <taxon>Sordariomycetes</taxon>
        <taxon>Sordariomycetidae</taxon>
        <taxon>Thyridiales</taxon>
        <taxon>Thyridiaceae</taxon>
        <taxon>Thyridium</taxon>
    </lineage>
</organism>
<sequence>MRKHVDEDRVPFASRYESPARGPTIEIGGDDEVAFKLRQRKSAAQRIASWLGSCLRFRRRSLRRHPVVFVLFCLRYVAALIAIILVATPFLSPSYLRPPKHYKELRSRCEGASAQPGCANPFKEKVFIAVSLYDNGGHLAGGPWGKTVLQLIDMIGPENAFLSIYENDSGPEGIKALEDFKAQVKCAHQIVADEHVPLDNFPTLTMPDGSKRIKRLAYLSEMRNRALKPLDTFTGDKKGIVKFDKILFLNDVAFRPSDAAQLLFSTNVGPDGRTQYLTTCALDYRNPFLFYDLYAQRDAEGFANGLPIFPIFSNAGQGISRAAVMAQKDGVPVSSCWGGMVAMQAAYVQNMDKKLPRPDFQAIGSHVLDPDRPREITAPVRFRFEPELFFDGCECCLFLADVSQAARRAGAAETGVYVNPYVRVAYEYNTIRWMPLMQRFERLLALPQRIITPVLRLPTNNPHRTVREGDKFEEEVWDNSTKAWKMVTRTGRNGLFCGVREMQLIELQERQGDQNWEDNNIPPGQKFYFPT</sequence>
<dbReference type="InParanoid" id="A0A507B6M3"/>
<proteinExistence type="predicted"/>
<dbReference type="PANTHER" id="PTHR34144">
    <property type="entry name" value="CHROMOSOME 8, WHOLE GENOME SHOTGUN SEQUENCE"/>
    <property type="match status" value="1"/>
</dbReference>
<dbReference type="STRING" id="1093900.A0A507B6M3"/>
<dbReference type="Pfam" id="PF11735">
    <property type="entry name" value="CAP59_mtransfer"/>
    <property type="match status" value="1"/>
</dbReference>
<keyword evidence="3" id="KW-1185">Reference proteome</keyword>
<dbReference type="Proteomes" id="UP000319257">
    <property type="component" value="Unassembled WGS sequence"/>
</dbReference>
<evidence type="ECO:0000313" key="2">
    <source>
        <dbReference type="EMBL" id="TPX15437.1"/>
    </source>
</evidence>
<keyword evidence="1" id="KW-1133">Transmembrane helix</keyword>
<accession>A0A507B6M3</accession>
<comment type="caution">
    <text evidence="2">The sequence shown here is derived from an EMBL/GenBank/DDBJ whole genome shotgun (WGS) entry which is preliminary data.</text>
</comment>
<dbReference type="OrthoDB" id="262547at2759"/>
<dbReference type="InterPro" id="IPR021047">
    <property type="entry name" value="Mannosyltransferase_CMT1"/>
</dbReference>
<keyword evidence="1" id="KW-0472">Membrane</keyword>
<protein>
    <submittedName>
        <fullName evidence="2">Uncharacterized protein</fullName>
    </submittedName>
</protein>
<dbReference type="AlphaFoldDB" id="A0A507B6M3"/>
<dbReference type="GeneID" id="41971864"/>
<feature type="transmembrane region" description="Helical" evidence="1">
    <location>
        <begin position="67"/>
        <end position="91"/>
    </location>
</feature>
<dbReference type="RefSeq" id="XP_030997148.1">
    <property type="nucleotide sequence ID" value="XM_031138826.1"/>
</dbReference>
<dbReference type="EMBL" id="SKBQ01000021">
    <property type="protein sequence ID" value="TPX15437.1"/>
    <property type="molecule type" value="Genomic_DNA"/>
</dbReference>
<gene>
    <name evidence="2" type="ORF">E0L32_004417</name>
</gene>
<dbReference type="PANTHER" id="PTHR34144:SF8">
    <property type="entry name" value="GLYCOSYLTRANSFERASE FAMILY 69 PROTEIN"/>
    <property type="match status" value="1"/>
</dbReference>
<keyword evidence="1" id="KW-0812">Transmembrane</keyword>
<reference evidence="2 3" key="1">
    <citation type="submission" date="2019-06" db="EMBL/GenBank/DDBJ databases">
        <title>Draft genome sequence of the filamentous fungus Phialemoniopsis curvata isolated from diesel fuel.</title>
        <authorList>
            <person name="Varaljay V.A."/>
            <person name="Lyon W.J."/>
            <person name="Crouch A.L."/>
            <person name="Drake C.E."/>
            <person name="Hollomon J.M."/>
            <person name="Nadeau L.J."/>
            <person name="Nunn H.S."/>
            <person name="Stevenson B.S."/>
            <person name="Bojanowski C.L."/>
            <person name="Crookes-Goodson W.J."/>
        </authorList>
    </citation>
    <scope>NUCLEOTIDE SEQUENCE [LARGE SCALE GENOMIC DNA]</scope>
    <source>
        <strain evidence="2 3">D216</strain>
    </source>
</reference>
<name>A0A507B6M3_9PEZI</name>